<gene>
    <name evidence="1" type="ORF">M9H77_07158</name>
</gene>
<sequence>MKAREEGMGKELSISFEDTSLSLSLNPVILYREFSFKEFLDELISLLYCKEKLGGLSPLKEWNIKTCYLPLPSPVDFCRHQVWKMSSTTDGRFYASVASLLDYVVGVLRPLFLKNLSIRLP</sequence>
<protein>
    <submittedName>
        <fullName evidence="1">Uncharacterized protein</fullName>
    </submittedName>
</protein>
<evidence type="ECO:0000313" key="1">
    <source>
        <dbReference type="EMBL" id="KAI5676208.1"/>
    </source>
</evidence>
<reference evidence="2" key="1">
    <citation type="journal article" date="2023" name="Nat. Plants">
        <title>Single-cell RNA sequencing provides a high-resolution roadmap for understanding the multicellular compartmentation of specialized metabolism.</title>
        <authorList>
            <person name="Sun S."/>
            <person name="Shen X."/>
            <person name="Li Y."/>
            <person name="Li Y."/>
            <person name="Wang S."/>
            <person name="Li R."/>
            <person name="Zhang H."/>
            <person name="Shen G."/>
            <person name="Guo B."/>
            <person name="Wei J."/>
            <person name="Xu J."/>
            <person name="St-Pierre B."/>
            <person name="Chen S."/>
            <person name="Sun C."/>
        </authorList>
    </citation>
    <scope>NUCLEOTIDE SEQUENCE [LARGE SCALE GENOMIC DNA]</scope>
</reference>
<accession>A0ACC0BU59</accession>
<organism evidence="1 2">
    <name type="scientific">Catharanthus roseus</name>
    <name type="common">Madagascar periwinkle</name>
    <name type="synonym">Vinca rosea</name>
    <dbReference type="NCBI Taxonomy" id="4058"/>
    <lineage>
        <taxon>Eukaryota</taxon>
        <taxon>Viridiplantae</taxon>
        <taxon>Streptophyta</taxon>
        <taxon>Embryophyta</taxon>
        <taxon>Tracheophyta</taxon>
        <taxon>Spermatophyta</taxon>
        <taxon>Magnoliopsida</taxon>
        <taxon>eudicotyledons</taxon>
        <taxon>Gunneridae</taxon>
        <taxon>Pentapetalae</taxon>
        <taxon>asterids</taxon>
        <taxon>lamiids</taxon>
        <taxon>Gentianales</taxon>
        <taxon>Apocynaceae</taxon>
        <taxon>Rauvolfioideae</taxon>
        <taxon>Vinceae</taxon>
        <taxon>Catharanthinae</taxon>
        <taxon>Catharanthus</taxon>
    </lineage>
</organism>
<keyword evidence="2" id="KW-1185">Reference proteome</keyword>
<proteinExistence type="predicted"/>
<dbReference type="EMBL" id="CM044702">
    <property type="protein sequence ID" value="KAI5676208.1"/>
    <property type="molecule type" value="Genomic_DNA"/>
</dbReference>
<name>A0ACC0BU59_CATRO</name>
<dbReference type="Proteomes" id="UP001060085">
    <property type="component" value="Linkage Group LG02"/>
</dbReference>
<evidence type="ECO:0000313" key="2">
    <source>
        <dbReference type="Proteomes" id="UP001060085"/>
    </source>
</evidence>
<comment type="caution">
    <text evidence="1">The sequence shown here is derived from an EMBL/GenBank/DDBJ whole genome shotgun (WGS) entry which is preliminary data.</text>
</comment>